<comment type="caution">
    <text evidence="4">The sequence shown here is derived from an EMBL/GenBank/DDBJ whole genome shotgun (WGS) entry which is preliminary data.</text>
</comment>
<dbReference type="PANTHER" id="PTHR43333:SF1">
    <property type="entry name" value="D-ISOMER SPECIFIC 2-HYDROXYACID DEHYDROGENASE NAD-BINDING DOMAIN-CONTAINING PROTEIN"/>
    <property type="match status" value="1"/>
</dbReference>
<evidence type="ECO:0000256" key="1">
    <source>
        <dbReference type="ARBA" id="ARBA00023002"/>
    </source>
</evidence>
<accession>A0A0R2A6G8</accession>
<gene>
    <name evidence="4" type="ORF">FC26_GL001045</name>
</gene>
<dbReference type="Proteomes" id="UP000051733">
    <property type="component" value="Unassembled WGS sequence"/>
</dbReference>
<dbReference type="RefSeq" id="WP_057777948.1">
    <property type="nucleotide sequence ID" value="NZ_AYYY01000014.1"/>
</dbReference>
<organism evidence="4 5">
    <name type="scientific">Paucilactobacillus vaccinostercus DSM 20634</name>
    <dbReference type="NCBI Taxonomy" id="1423813"/>
    <lineage>
        <taxon>Bacteria</taxon>
        <taxon>Bacillati</taxon>
        <taxon>Bacillota</taxon>
        <taxon>Bacilli</taxon>
        <taxon>Lactobacillales</taxon>
        <taxon>Lactobacillaceae</taxon>
        <taxon>Paucilactobacillus</taxon>
    </lineage>
</organism>
<keyword evidence="1" id="KW-0560">Oxidoreductase</keyword>
<evidence type="ECO:0000259" key="3">
    <source>
        <dbReference type="Pfam" id="PF02826"/>
    </source>
</evidence>
<dbReference type="InterPro" id="IPR006140">
    <property type="entry name" value="D-isomer_DH_NAD-bd"/>
</dbReference>
<dbReference type="STRING" id="1423813.FC26_GL001045"/>
<dbReference type="PATRIC" id="fig|1423813.3.peg.1067"/>
<keyword evidence="5" id="KW-1185">Reference proteome</keyword>
<dbReference type="PANTHER" id="PTHR43333">
    <property type="entry name" value="2-HACID_DH_C DOMAIN-CONTAINING PROTEIN"/>
    <property type="match status" value="1"/>
</dbReference>
<protein>
    <submittedName>
        <fullName evidence="4">D-3-phosphoglycerate dehydrogenase</fullName>
    </submittedName>
</protein>
<dbReference type="InterPro" id="IPR036291">
    <property type="entry name" value="NAD(P)-bd_dom_sf"/>
</dbReference>
<evidence type="ECO:0000313" key="5">
    <source>
        <dbReference type="Proteomes" id="UP000051733"/>
    </source>
</evidence>
<dbReference type="EMBL" id="AYYY01000014">
    <property type="protein sequence ID" value="KRM61970.1"/>
    <property type="molecule type" value="Genomic_DNA"/>
</dbReference>
<proteinExistence type="predicted"/>
<sequence length="319" mass="35200">MSTKNLLIVSPIKDAQRAQFAATGVNLVELDDLNHRVAPSAINIMYGWKAAIGEQLLAAPQSQLEWVHAISAGVDSLPLATFAQRGIKLTNAAGIHAQAISQSVLASILYFVRRLDIASHNQQKQHWAHHDDQTPHVIDDFKYVIFGTGHIGQQIARLLKSFGGYTIGVNTTGHPAEYFDDTISIQSLDSRVWQADVVVNVMPLTDTTHHFFNHELFDQFAHLFLFVNVGRGPVVDSTSVIDGINSGLIQHAALDVFETEPLPADSPFWHLPNTLITPHNTGVITHFKKAQAALFLPNLKQYLTDGTFKTNQVDLTKGY</sequence>
<feature type="domain" description="D-isomer specific 2-hydroxyacid dehydrogenase NAD-binding" evidence="3">
    <location>
        <begin position="106"/>
        <end position="280"/>
    </location>
</feature>
<dbReference type="Gene3D" id="3.40.50.720">
    <property type="entry name" value="NAD(P)-binding Rossmann-like Domain"/>
    <property type="match status" value="2"/>
</dbReference>
<dbReference type="OrthoDB" id="9805416at2"/>
<reference evidence="4 5" key="1">
    <citation type="journal article" date="2015" name="Genome Announc.">
        <title>Expanding the biotechnology potential of lactobacilli through comparative genomics of 213 strains and associated genera.</title>
        <authorList>
            <person name="Sun Z."/>
            <person name="Harris H.M."/>
            <person name="McCann A."/>
            <person name="Guo C."/>
            <person name="Argimon S."/>
            <person name="Zhang W."/>
            <person name="Yang X."/>
            <person name="Jeffery I.B."/>
            <person name="Cooney J.C."/>
            <person name="Kagawa T.F."/>
            <person name="Liu W."/>
            <person name="Song Y."/>
            <person name="Salvetti E."/>
            <person name="Wrobel A."/>
            <person name="Rasinkangas P."/>
            <person name="Parkhill J."/>
            <person name="Rea M.C."/>
            <person name="O'Sullivan O."/>
            <person name="Ritari J."/>
            <person name="Douillard F.P."/>
            <person name="Paul Ross R."/>
            <person name="Yang R."/>
            <person name="Briner A.E."/>
            <person name="Felis G.E."/>
            <person name="de Vos W.M."/>
            <person name="Barrangou R."/>
            <person name="Klaenhammer T.R."/>
            <person name="Caufield P.W."/>
            <person name="Cui Y."/>
            <person name="Zhang H."/>
            <person name="O'Toole P.W."/>
        </authorList>
    </citation>
    <scope>NUCLEOTIDE SEQUENCE [LARGE SCALE GENOMIC DNA]</scope>
    <source>
        <strain evidence="4 5">DSM 20634</strain>
    </source>
</reference>
<evidence type="ECO:0000313" key="4">
    <source>
        <dbReference type="EMBL" id="KRM61970.1"/>
    </source>
</evidence>
<dbReference type="Pfam" id="PF02826">
    <property type="entry name" value="2-Hacid_dh_C"/>
    <property type="match status" value="1"/>
</dbReference>
<dbReference type="SUPFAM" id="SSF51735">
    <property type="entry name" value="NAD(P)-binding Rossmann-fold domains"/>
    <property type="match status" value="1"/>
</dbReference>
<name>A0A0R2A6G8_9LACO</name>
<dbReference type="SUPFAM" id="SSF52283">
    <property type="entry name" value="Formate/glycerate dehydrogenase catalytic domain-like"/>
    <property type="match status" value="1"/>
</dbReference>
<dbReference type="AlphaFoldDB" id="A0A0R2A6G8"/>
<dbReference type="GO" id="GO:0016616">
    <property type="term" value="F:oxidoreductase activity, acting on the CH-OH group of donors, NAD or NADP as acceptor"/>
    <property type="evidence" value="ECO:0007669"/>
    <property type="project" value="InterPro"/>
</dbReference>
<dbReference type="GO" id="GO:0051287">
    <property type="term" value="F:NAD binding"/>
    <property type="evidence" value="ECO:0007669"/>
    <property type="project" value="InterPro"/>
</dbReference>
<evidence type="ECO:0000256" key="2">
    <source>
        <dbReference type="ARBA" id="ARBA00023027"/>
    </source>
</evidence>
<keyword evidence="2" id="KW-0520">NAD</keyword>